<keyword evidence="4" id="KW-1185">Reference proteome</keyword>
<proteinExistence type="predicted"/>
<dbReference type="RefSeq" id="WP_387722176.1">
    <property type="nucleotide sequence ID" value="NZ_JBIAPI010000008.1"/>
</dbReference>
<keyword evidence="2" id="KW-1133">Transmembrane helix</keyword>
<dbReference type="EMBL" id="JBIAPI010000008">
    <property type="protein sequence ID" value="MFF3226721.1"/>
    <property type="molecule type" value="Genomic_DNA"/>
</dbReference>
<comment type="caution">
    <text evidence="3">The sequence shown here is derived from an EMBL/GenBank/DDBJ whole genome shotgun (WGS) entry which is preliminary data.</text>
</comment>
<organism evidence="3 4">
    <name type="scientific">Nocardia suismassiliense</name>
    <dbReference type="NCBI Taxonomy" id="2077092"/>
    <lineage>
        <taxon>Bacteria</taxon>
        <taxon>Bacillati</taxon>
        <taxon>Actinomycetota</taxon>
        <taxon>Actinomycetes</taxon>
        <taxon>Mycobacteriales</taxon>
        <taxon>Nocardiaceae</taxon>
        <taxon>Nocardia</taxon>
    </lineage>
</organism>
<protein>
    <submittedName>
        <fullName evidence="3">Uncharacterized protein</fullName>
    </submittedName>
</protein>
<reference evidence="3 4" key="1">
    <citation type="submission" date="2024-10" db="EMBL/GenBank/DDBJ databases">
        <title>The Natural Products Discovery Center: Release of the First 8490 Sequenced Strains for Exploring Actinobacteria Biosynthetic Diversity.</title>
        <authorList>
            <person name="Kalkreuter E."/>
            <person name="Kautsar S.A."/>
            <person name="Yang D."/>
            <person name="Bader C.D."/>
            <person name="Teijaro C.N."/>
            <person name="Fluegel L."/>
            <person name="Davis C.M."/>
            <person name="Simpson J.R."/>
            <person name="Lauterbach L."/>
            <person name="Steele A.D."/>
            <person name="Gui C."/>
            <person name="Meng S."/>
            <person name="Li G."/>
            <person name="Viehrig K."/>
            <person name="Ye F."/>
            <person name="Su P."/>
            <person name="Kiefer A.F."/>
            <person name="Nichols A."/>
            <person name="Cepeda A.J."/>
            <person name="Yan W."/>
            <person name="Fan B."/>
            <person name="Jiang Y."/>
            <person name="Adhikari A."/>
            <person name="Zheng C.-J."/>
            <person name="Schuster L."/>
            <person name="Cowan T.M."/>
            <person name="Smanski M.J."/>
            <person name="Chevrette M.G."/>
            <person name="De Carvalho L.P.S."/>
            <person name="Shen B."/>
        </authorList>
    </citation>
    <scope>NUCLEOTIDE SEQUENCE [LARGE SCALE GENOMIC DNA]</scope>
    <source>
        <strain evidence="3 4">NPDC003040</strain>
    </source>
</reference>
<evidence type="ECO:0000256" key="1">
    <source>
        <dbReference type="SAM" id="MobiDB-lite"/>
    </source>
</evidence>
<gene>
    <name evidence="3" type="ORF">ACFYV7_28270</name>
</gene>
<sequence length="121" mass="12747">MALALSLATSVPALIAGLVTGAPGLVTRVSGLALTLVTCVAAVTLRFVTPVCGRRLGRLVFDALLERFIVFRILGALDYSRVDSGSSGPGEHGTTDARYYDSGGHESNLPHTHSNRSRSHE</sequence>
<keyword evidence="2" id="KW-0812">Transmembrane</keyword>
<feature type="transmembrane region" description="Helical" evidence="2">
    <location>
        <begin position="31"/>
        <end position="49"/>
    </location>
</feature>
<keyword evidence="2" id="KW-0472">Membrane</keyword>
<feature type="region of interest" description="Disordered" evidence="1">
    <location>
        <begin position="80"/>
        <end position="121"/>
    </location>
</feature>
<evidence type="ECO:0000313" key="3">
    <source>
        <dbReference type="EMBL" id="MFF3226721.1"/>
    </source>
</evidence>
<evidence type="ECO:0000313" key="4">
    <source>
        <dbReference type="Proteomes" id="UP001601948"/>
    </source>
</evidence>
<name>A0ABW6QZM1_9NOCA</name>
<dbReference type="Proteomes" id="UP001601948">
    <property type="component" value="Unassembled WGS sequence"/>
</dbReference>
<accession>A0ABW6QZM1</accession>
<evidence type="ECO:0000256" key="2">
    <source>
        <dbReference type="SAM" id="Phobius"/>
    </source>
</evidence>